<protein>
    <submittedName>
        <fullName evidence="1">Uncharacterized protein</fullName>
    </submittedName>
</protein>
<proteinExistence type="predicted"/>
<accession>A0A1C9U4U1</accession>
<dbReference type="EMBL" id="KT982361">
    <property type="protein sequence ID" value="AOR51158.1"/>
    <property type="molecule type" value="Genomic_DNA"/>
</dbReference>
<reference evidence="1" key="1">
    <citation type="journal article" date="2016" name="Sci. Rep.">
        <title>Triclosan Resistome from Metagenome Reveals Diverse Enoyl Acyl Carrier Protein Reductases and Selective Enrichment of Triclosan Resistance Genes.</title>
        <authorList>
            <person name="Khan R."/>
            <person name="Kong H.G."/>
            <person name="Jung Y.H."/>
            <person name="Choi J."/>
            <person name="Baek K.Y."/>
            <person name="Hwang E.C."/>
            <person name="Lee S.W."/>
        </authorList>
    </citation>
    <scope>NUCLEOTIDE SEQUENCE</scope>
</reference>
<evidence type="ECO:0000313" key="1">
    <source>
        <dbReference type="EMBL" id="AOR51158.1"/>
    </source>
</evidence>
<dbReference type="AlphaFoldDB" id="A0A1C9U4U1"/>
<sequence>MPAEEMISLECPHCQGELYQPLTWFKEAYFPCPACGKALKAEDFATIIAALEEEMDAYHAELISGETPPAAGCCGSKGHCGKGH</sequence>
<organism evidence="1">
    <name type="scientific">uncultured bacterium pAY4-1</name>
    <dbReference type="NCBI Taxonomy" id="1781157"/>
    <lineage>
        <taxon>Bacteria</taxon>
        <taxon>environmental samples</taxon>
    </lineage>
</organism>
<name>A0A1C9U4U1_9BACT</name>